<feature type="compositionally biased region" description="Basic and acidic residues" evidence="1">
    <location>
        <begin position="189"/>
        <end position="212"/>
    </location>
</feature>
<dbReference type="OrthoDB" id="10420895at2759"/>
<gene>
    <name evidence="2" type="ORF">ALECFALPRED_008160</name>
</gene>
<keyword evidence="3" id="KW-1185">Reference proteome</keyword>
<dbReference type="Gene3D" id="3.30.160.20">
    <property type="match status" value="1"/>
</dbReference>
<accession>A0A8H3PFJ8</accession>
<organism evidence="2 3">
    <name type="scientific">Alectoria fallacina</name>
    <dbReference type="NCBI Taxonomy" id="1903189"/>
    <lineage>
        <taxon>Eukaryota</taxon>
        <taxon>Fungi</taxon>
        <taxon>Dikarya</taxon>
        <taxon>Ascomycota</taxon>
        <taxon>Pezizomycotina</taxon>
        <taxon>Lecanoromycetes</taxon>
        <taxon>OSLEUM clade</taxon>
        <taxon>Lecanoromycetidae</taxon>
        <taxon>Lecanorales</taxon>
        <taxon>Lecanorineae</taxon>
        <taxon>Parmeliaceae</taxon>
        <taxon>Alectoria</taxon>
    </lineage>
</organism>
<evidence type="ECO:0000313" key="2">
    <source>
        <dbReference type="EMBL" id="CAF9939528.1"/>
    </source>
</evidence>
<dbReference type="AlphaFoldDB" id="A0A8H3PFJ8"/>
<name>A0A8H3PFJ8_9LECA</name>
<comment type="caution">
    <text evidence="2">The sequence shown here is derived from an EMBL/GenBank/DDBJ whole genome shotgun (WGS) entry which is preliminary data.</text>
</comment>
<protein>
    <submittedName>
        <fullName evidence="2">Uncharacterized protein</fullName>
    </submittedName>
</protein>
<proteinExistence type="predicted"/>
<feature type="region of interest" description="Disordered" evidence="1">
    <location>
        <begin position="180"/>
        <end position="221"/>
    </location>
</feature>
<sequence>MLRPTAAALGALSSQHTTIPSLLSRSYSKRPNPAPNADHDVSATKRWLVAQENRREIIPRNFSVKYSRSSITKKYGNACTKATLQIPLDALSKEIPPDMIEGVKNLKSYELSTDILEISSDQGGIQKENREICYQKLDGSLRQIATDYVAREAAKNKVSLSRKERIPDLSKSDLRQMSFSKRKAYFQQRSKDQRKAKSAAKVEEKLRKEQVQIERSQSGRR</sequence>
<evidence type="ECO:0000256" key="1">
    <source>
        <dbReference type="SAM" id="MobiDB-lite"/>
    </source>
</evidence>
<dbReference type="EMBL" id="CAJPDR010000554">
    <property type="protein sequence ID" value="CAF9939528.1"/>
    <property type="molecule type" value="Genomic_DNA"/>
</dbReference>
<reference evidence="2" key="1">
    <citation type="submission" date="2021-03" db="EMBL/GenBank/DDBJ databases">
        <authorList>
            <person name="Tagirdzhanova G."/>
        </authorList>
    </citation>
    <scope>NUCLEOTIDE SEQUENCE</scope>
</reference>
<evidence type="ECO:0000313" key="3">
    <source>
        <dbReference type="Proteomes" id="UP000664203"/>
    </source>
</evidence>
<dbReference type="Proteomes" id="UP000664203">
    <property type="component" value="Unassembled WGS sequence"/>
</dbReference>